<feature type="compositionally biased region" description="Polar residues" evidence="9">
    <location>
        <begin position="315"/>
        <end position="329"/>
    </location>
</feature>
<feature type="compositionally biased region" description="Low complexity" evidence="9">
    <location>
        <begin position="61"/>
        <end position="76"/>
    </location>
</feature>
<accession>A0A0L0S207</accession>
<feature type="region of interest" description="Disordered" evidence="9">
    <location>
        <begin position="166"/>
        <end position="227"/>
    </location>
</feature>
<evidence type="ECO:0000259" key="10">
    <source>
        <dbReference type="PROSITE" id="PS50969"/>
    </source>
</evidence>
<dbReference type="InterPro" id="IPR050365">
    <property type="entry name" value="TIM50"/>
</dbReference>
<reference evidence="11 12" key="1">
    <citation type="submission" date="2009-11" db="EMBL/GenBank/DDBJ databases">
        <title>Annotation of Allomyces macrogynus ATCC 38327.</title>
        <authorList>
            <consortium name="The Broad Institute Genome Sequencing Platform"/>
            <person name="Russ C."/>
            <person name="Cuomo C."/>
            <person name="Burger G."/>
            <person name="Gray M.W."/>
            <person name="Holland P.W.H."/>
            <person name="King N."/>
            <person name="Lang F.B.F."/>
            <person name="Roger A.J."/>
            <person name="Ruiz-Trillo I."/>
            <person name="Young S.K."/>
            <person name="Zeng Q."/>
            <person name="Gargeya S."/>
            <person name="Fitzgerald M."/>
            <person name="Haas B."/>
            <person name="Abouelleil A."/>
            <person name="Alvarado L."/>
            <person name="Arachchi H.M."/>
            <person name="Berlin A."/>
            <person name="Chapman S.B."/>
            <person name="Gearin G."/>
            <person name="Goldberg J."/>
            <person name="Griggs A."/>
            <person name="Gujja S."/>
            <person name="Hansen M."/>
            <person name="Heiman D."/>
            <person name="Howarth C."/>
            <person name="Larimer J."/>
            <person name="Lui A."/>
            <person name="MacDonald P.J.P."/>
            <person name="McCowen C."/>
            <person name="Montmayeur A."/>
            <person name="Murphy C."/>
            <person name="Neiman D."/>
            <person name="Pearson M."/>
            <person name="Priest M."/>
            <person name="Roberts A."/>
            <person name="Saif S."/>
            <person name="Shea T."/>
            <person name="Sisk P."/>
            <person name="Stolte C."/>
            <person name="Sykes S."/>
            <person name="Wortman J."/>
            <person name="Nusbaum C."/>
            <person name="Birren B."/>
        </authorList>
    </citation>
    <scope>NUCLEOTIDE SEQUENCE [LARGE SCALE GENOMIC DNA]</scope>
    <source>
        <strain evidence="11 12">ATCC 38327</strain>
    </source>
</reference>
<dbReference type="InterPro" id="IPR036412">
    <property type="entry name" value="HAD-like_sf"/>
</dbReference>
<dbReference type="EC" id="3.1.3.16" evidence="2"/>
<evidence type="ECO:0000256" key="1">
    <source>
        <dbReference type="ARBA" id="ARBA00001946"/>
    </source>
</evidence>
<feature type="compositionally biased region" description="Pro residues" evidence="9">
    <location>
        <begin position="1"/>
        <end position="21"/>
    </location>
</feature>
<evidence type="ECO:0000256" key="3">
    <source>
        <dbReference type="ARBA" id="ARBA00022723"/>
    </source>
</evidence>
<evidence type="ECO:0000256" key="8">
    <source>
        <dbReference type="ARBA" id="ARBA00048336"/>
    </source>
</evidence>
<evidence type="ECO:0000256" key="2">
    <source>
        <dbReference type="ARBA" id="ARBA00013081"/>
    </source>
</evidence>
<dbReference type="EMBL" id="GG745330">
    <property type="protein sequence ID" value="KNE56399.1"/>
    <property type="molecule type" value="Genomic_DNA"/>
</dbReference>
<feature type="region of interest" description="Disordered" evidence="9">
    <location>
        <begin position="284"/>
        <end position="344"/>
    </location>
</feature>
<feature type="domain" description="FCP1 homology" evidence="10">
    <location>
        <begin position="399"/>
        <end position="557"/>
    </location>
</feature>
<sequence length="580" mass="59854">MTAAPSPTPPPGSPARPPPSAPESLASDDDIDLDRPTPSPSPTLGAHAGNDHSGDHRALLALADSTPSTPTTLATSIDIEARDSADGEDPRSPLAPVLVSLDEAGVVHVPHAHPHLSIPPTPPQKPVGSESPPTALPAPVTSSPVTSSSVTATASVASLVNSATTPIPPASTARAVAPAAAPGATTTPASDTAPGTAASTPTTTKPRSGSMAMPLPPLSMPSNRRRRPGFMARFSGVIAALLCCCSPRRPPAPRAAATVAGRAPAATTMVPPAATHYSSFATTPAVPTTTADPSTGKPGSLAIPTASANASSSSPTGDNTDRLLNSPITQVIPPPSASSTAPLNNPIASVSSHVSTLLHIPTWRKSTSSRGSESSGSSSAGVGVASTPVPALLPPLAPEDVGKKCLVLDLDETLLHSSFKLVPNADFIIPVEIDGIVHNVYVLKRPGVDEFLQQLGTRFELVVFTASLAKYADPVLDMLDKHKVIKHRLFREACINHKGNYVKDLGMLGRDLRSTIIIDNSPASYLFHRSNAIPVTSWFNDPADTELLELVPFLFDLDRVENVMQVLGDDDASMHAGTSE</sequence>
<feature type="compositionally biased region" description="Basic and acidic residues" evidence="9">
    <location>
        <begin position="79"/>
        <end position="91"/>
    </location>
</feature>
<keyword evidence="12" id="KW-1185">Reference proteome</keyword>
<organism evidence="11 12">
    <name type="scientific">Allomyces macrogynus (strain ATCC 38327)</name>
    <name type="common">Allomyces javanicus var. macrogynus</name>
    <dbReference type="NCBI Taxonomy" id="578462"/>
    <lineage>
        <taxon>Eukaryota</taxon>
        <taxon>Fungi</taxon>
        <taxon>Fungi incertae sedis</taxon>
        <taxon>Blastocladiomycota</taxon>
        <taxon>Blastocladiomycetes</taxon>
        <taxon>Blastocladiales</taxon>
        <taxon>Blastocladiaceae</taxon>
        <taxon>Allomyces</taxon>
    </lineage>
</organism>
<evidence type="ECO:0000313" key="12">
    <source>
        <dbReference type="Proteomes" id="UP000054350"/>
    </source>
</evidence>
<protein>
    <recommendedName>
        <fullName evidence="2">protein-serine/threonine phosphatase</fullName>
        <ecNumber evidence="2">3.1.3.16</ecNumber>
    </recommendedName>
</protein>
<evidence type="ECO:0000256" key="9">
    <source>
        <dbReference type="SAM" id="MobiDB-lite"/>
    </source>
</evidence>
<feature type="region of interest" description="Disordered" evidence="9">
    <location>
        <begin position="1"/>
        <end position="94"/>
    </location>
</feature>
<keyword evidence="3" id="KW-0479">Metal-binding</keyword>
<evidence type="ECO:0000256" key="7">
    <source>
        <dbReference type="ARBA" id="ARBA00047761"/>
    </source>
</evidence>
<evidence type="ECO:0000256" key="4">
    <source>
        <dbReference type="ARBA" id="ARBA00022801"/>
    </source>
</evidence>
<feature type="region of interest" description="Disordered" evidence="9">
    <location>
        <begin position="112"/>
        <end position="146"/>
    </location>
</feature>
<dbReference type="eggNOG" id="KOG1605">
    <property type="taxonomic scope" value="Eukaryota"/>
</dbReference>
<evidence type="ECO:0000256" key="6">
    <source>
        <dbReference type="ARBA" id="ARBA00022912"/>
    </source>
</evidence>
<dbReference type="VEuPathDB" id="FungiDB:AMAG_02208"/>
<dbReference type="Gene3D" id="3.40.50.1000">
    <property type="entry name" value="HAD superfamily/HAD-like"/>
    <property type="match status" value="1"/>
</dbReference>
<keyword evidence="6" id="KW-0904">Protein phosphatase</keyword>
<evidence type="ECO:0000256" key="5">
    <source>
        <dbReference type="ARBA" id="ARBA00022842"/>
    </source>
</evidence>
<dbReference type="Pfam" id="PF03031">
    <property type="entry name" value="NIF"/>
    <property type="match status" value="1"/>
</dbReference>
<dbReference type="SUPFAM" id="SSF56784">
    <property type="entry name" value="HAD-like"/>
    <property type="match status" value="1"/>
</dbReference>
<dbReference type="SMART" id="SM00577">
    <property type="entry name" value="CPDc"/>
    <property type="match status" value="1"/>
</dbReference>
<proteinExistence type="predicted"/>
<comment type="catalytic activity">
    <reaction evidence="7">
        <text>O-phospho-L-seryl-[protein] + H2O = L-seryl-[protein] + phosphate</text>
        <dbReference type="Rhea" id="RHEA:20629"/>
        <dbReference type="Rhea" id="RHEA-COMP:9863"/>
        <dbReference type="Rhea" id="RHEA-COMP:11604"/>
        <dbReference type="ChEBI" id="CHEBI:15377"/>
        <dbReference type="ChEBI" id="CHEBI:29999"/>
        <dbReference type="ChEBI" id="CHEBI:43474"/>
        <dbReference type="ChEBI" id="CHEBI:83421"/>
        <dbReference type="EC" id="3.1.3.16"/>
    </reaction>
</comment>
<comment type="catalytic activity">
    <reaction evidence="8">
        <text>O-phospho-L-threonyl-[protein] + H2O = L-threonyl-[protein] + phosphate</text>
        <dbReference type="Rhea" id="RHEA:47004"/>
        <dbReference type="Rhea" id="RHEA-COMP:11060"/>
        <dbReference type="Rhea" id="RHEA-COMP:11605"/>
        <dbReference type="ChEBI" id="CHEBI:15377"/>
        <dbReference type="ChEBI" id="CHEBI:30013"/>
        <dbReference type="ChEBI" id="CHEBI:43474"/>
        <dbReference type="ChEBI" id="CHEBI:61977"/>
        <dbReference type="EC" id="3.1.3.16"/>
    </reaction>
</comment>
<dbReference type="STRING" id="578462.A0A0L0S207"/>
<dbReference type="NCBIfam" id="TIGR02251">
    <property type="entry name" value="HIF-SF_euk"/>
    <property type="match status" value="1"/>
</dbReference>
<dbReference type="InterPro" id="IPR004274">
    <property type="entry name" value="FCP1_dom"/>
</dbReference>
<dbReference type="OrthoDB" id="277011at2759"/>
<comment type="cofactor">
    <cofactor evidence="1">
        <name>Mg(2+)</name>
        <dbReference type="ChEBI" id="CHEBI:18420"/>
    </cofactor>
</comment>
<dbReference type="FunFam" id="3.40.50.1000:FF:000192">
    <property type="entry name" value="CTD small phosphatase-like protein"/>
    <property type="match status" value="1"/>
</dbReference>
<gene>
    <name evidence="11" type="ORF">AMAG_02208</name>
</gene>
<name>A0A0L0S207_ALLM3</name>
<feature type="compositionally biased region" description="Low complexity" evidence="9">
    <location>
        <begin position="166"/>
        <end position="204"/>
    </location>
</feature>
<feature type="region of interest" description="Disordered" evidence="9">
    <location>
        <begin position="363"/>
        <end position="384"/>
    </location>
</feature>
<dbReference type="CDD" id="cd07521">
    <property type="entry name" value="HAD_FCP1-like"/>
    <property type="match status" value="1"/>
</dbReference>
<reference evidence="12" key="2">
    <citation type="submission" date="2009-11" db="EMBL/GenBank/DDBJ databases">
        <title>The Genome Sequence of Allomyces macrogynus strain ATCC 38327.</title>
        <authorList>
            <consortium name="The Broad Institute Genome Sequencing Platform"/>
            <person name="Russ C."/>
            <person name="Cuomo C."/>
            <person name="Shea T."/>
            <person name="Young S.K."/>
            <person name="Zeng Q."/>
            <person name="Koehrsen M."/>
            <person name="Haas B."/>
            <person name="Borodovsky M."/>
            <person name="Guigo R."/>
            <person name="Alvarado L."/>
            <person name="Berlin A."/>
            <person name="Borenstein D."/>
            <person name="Chen Z."/>
            <person name="Engels R."/>
            <person name="Freedman E."/>
            <person name="Gellesch M."/>
            <person name="Goldberg J."/>
            <person name="Griggs A."/>
            <person name="Gujja S."/>
            <person name="Heiman D."/>
            <person name="Hepburn T."/>
            <person name="Howarth C."/>
            <person name="Jen D."/>
            <person name="Larson L."/>
            <person name="Lewis B."/>
            <person name="Mehta T."/>
            <person name="Park D."/>
            <person name="Pearson M."/>
            <person name="Roberts A."/>
            <person name="Saif S."/>
            <person name="Shenoy N."/>
            <person name="Sisk P."/>
            <person name="Stolte C."/>
            <person name="Sykes S."/>
            <person name="Walk T."/>
            <person name="White J."/>
            <person name="Yandava C."/>
            <person name="Burger G."/>
            <person name="Gray M.W."/>
            <person name="Holland P.W.H."/>
            <person name="King N."/>
            <person name="Lang F.B.F."/>
            <person name="Roger A.J."/>
            <person name="Ruiz-Trillo I."/>
            <person name="Lander E."/>
            <person name="Nusbaum C."/>
        </authorList>
    </citation>
    <scope>NUCLEOTIDE SEQUENCE [LARGE SCALE GENOMIC DNA]</scope>
    <source>
        <strain evidence="12">ATCC 38327</strain>
    </source>
</reference>
<dbReference type="Proteomes" id="UP000054350">
    <property type="component" value="Unassembled WGS sequence"/>
</dbReference>
<dbReference type="GO" id="GO:0046872">
    <property type="term" value="F:metal ion binding"/>
    <property type="evidence" value="ECO:0007669"/>
    <property type="project" value="UniProtKB-KW"/>
</dbReference>
<dbReference type="InterPro" id="IPR011948">
    <property type="entry name" value="Dullard_phosphatase"/>
</dbReference>
<keyword evidence="5" id="KW-0460">Magnesium</keyword>
<dbReference type="GO" id="GO:0004722">
    <property type="term" value="F:protein serine/threonine phosphatase activity"/>
    <property type="evidence" value="ECO:0007669"/>
    <property type="project" value="UniProtKB-EC"/>
</dbReference>
<feature type="compositionally biased region" description="Basic and acidic residues" evidence="9">
    <location>
        <begin position="49"/>
        <end position="58"/>
    </location>
</feature>
<dbReference type="PANTHER" id="PTHR12210">
    <property type="entry name" value="DULLARD PROTEIN PHOSPHATASE"/>
    <property type="match status" value="1"/>
</dbReference>
<feature type="compositionally biased region" description="Low complexity" evidence="9">
    <location>
        <begin position="366"/>
        <end position="384"/>
    </location>
</feature>
<dbReference type="PROSITE" id="PS50969">
    <property type="entry name" value="FCP1"/>
    <property type="match status" value="1"/>
</dbReference>
<feature type="compositionally biased region" description="Low complexity" evidence="9">
    <location>
        <begin position="284"/>
        <end position="295"/>
    </location>
</feature>
<dbReference type="InterPro" id="IPR023214">
    <property type="entry name" value="HAD_sf"/>
</dbReference>
<keyword evidence="4" id="KW-0378">Hydrolase</keyword>
<evidence type="ECO:0000313" key="11">
    <source>
        <dbReference type="EMBL" id="KNE56399.1"/>
    </source>
</evidence>
<dbReference type="AlphaFoldDB" id="A0A0L0S207"/>
<feature type="compositionally biased region" description="Low complexity" evidence="9">
    <location>
        <begin position="137"/>
        <end position="146"/>
    </location>
</feature>